<dbReference type="NCBIfam" id="TIGR03025">
    <property type="entry name" value="EPS_sugtrans"/>
    <property type="match status" value="1"/>
</dbReference>
<evidence type="ECO:0000256" key="6">
    <source>
        <dbReference type="ARBA" id="ARBA00022692"/>
    </source>
</evidence>
<protein>
    <submittedName>
        <fullName evidence="11">Undecaprenyl-phosphate galactose phosphotransferase</fullName>
    </submittedName>
</protein>
<sequence length="502" mass="57344">MTPGSGLKSALSRILYPVLMIVGDCAAFYASLLGAYFLRIGVFAHWFPLPFAQTLEDLVSRFWIPMVVIGVFAYEGLYGRREPFWEETQNMIKAIGLAYLMIFSIVSLGKLSFEISRSIVVGSGLLSLFLVPFFRFWWKPFLHGMGLGLKKAVLIGDNSWGRLAHLGLFRDHYMGIRILGFLDIRDLLERRRSEDAETLEGQDPEALSGLKPPEIPCLGSLEDLQRITAEKGVRGAVIAVPHLRREEIAQLIDRVQRHVLSVYVVPNVAQVNLVNSELLYLFYEEIFLLGIHNNLKSRLNRWLKNLSDYVLAIFLCIPLFPLMMGIAILVAATSPGPVIFSQYRIGRNKKPFRIYKFRTMFLGAEEHLEELLGSDPKLRKEYEDNQKISDDPRITPVGRFLRKTSLDELPQIVNVLQGEMSFVGPRPVTREELHFRYREAGEDYALVKPGITGLWQVSGRSERGYGIRVRLDLWYIRNWSLWLDLVILIRTIGVVWAGKGSW</sequence>
<dbReference type="InterPro" id="IPR017475">
    <property type="entry name" value="EPS_sugar_tfrase"/>
</dbReference>
<comment type="subcellular location">
    <subcellularLocation>
        <location evidence="2">Cell membrane</location>
    </subcellularLocation>
    <subcellularLocation>
        <location evidence="1">Membrane</location>
        <topology evidence="1">Multi-pass membrane protein</topology>
    </subcellularLocation>
</comment>
<dbReference type="GO" id="GO:0005886">
    <property type="term" value="C:plasma membrane"/>
    <property type="evidence" value="ECO:0007669"/>
    <property type="project" value="UniProtKB-SubCell"/>
</dbReference>
<dbReference type="PANTHER" id="PTHR30576">
    <property type="entry name" value="COLANIC BIOSYNTHESIS UDP-GLUCOSE LIPID CARRIER TRANSFERASE"/>
    <property type="match status" value="1"/>
</dbReference>
<organism evidence="11">
    <name type="scientific">Leptospirillum sp. Group II '5-way CG'</name>
    <dbReference type="NCBI Taxonomy" id="419541"/>
    <lineage>
        <taxon>Bacteria</taxon>
        <taxon>Pseudomonadati</taxon>
        <taxon>Nitrospirota</taxon>
        <taxon>Nitrospiria</taxon>
        <taxon>Nitrospirales</taxon>
        <taxon>Nitrospiraceae</taxon>
        <taxon>Leptospirillum</taxon>
    </lineage>
</organism>
<evidence type="ECO:0000256" key="2">
    <source>
        <dbReference type="ARBA" id="ARBA00004236"/>
    </source>
</evidence>
<dbReference type="Gene3D" id="3.40.50.720">
    <property type="entry name" value="NAD(P)-binding Rossmann-like Domain"/>
    <property type="match status" value="1"/>
</dbReference>
<keyword evidence="4" id="KW-1003">Cell membrane</keyword>
<evidence type="ECO:0000256" key="8">
    <source>
        <dbReference type="ARBA" id="ARBA00023136"/>
    </source>
</evidence>
<dbReference type="PANTHER" id="PTHR30576:SF4">
    <property type="entry name" value="UNDECAPRENYL-PHOSPHATE GALACTOSE PHOSPHOTRANSFERASE"/>
    <property type="match status" value="1"/>
</dbReference>
<feature type="transmembrane region" description="Helical" evidence="9">
    <location>
        <begin position="14"/>
        <end position="38"/>
    </location>
</feature>
<dbReference type="EMBL" id="DS995262">
    <property type="protein sequence ID" value="EDZ38215.1"/>
    <property type="molecule type" value="Genomic_DNA"/>
</dbReference>
<keyword evidence="7 9" id="KW-1133">Transmembrane helix</keyword>
<evidence type="ECO:0000256" key="4">
    <source>
        <dbReference type="ARBA" id="ARBA00022475"/>
    </source>
</evidence>
<comment type="similarity">
    <text evidence="3">Belongs to the bacterial sugar transferase family.</text>
</comment>
<dbReference type="GO" id="GO:0016780">
    <property type="term" value="F:phosphotransferase activity, for other substituted phosphate groups"/>
    <property type="evidence" value="ECO:0007669"/>
    <property type="project" value="TreeGrafter"/>
</dbReference>
<feature type="transmembrane region" description="Helical" evidence="9">
    <location>
        <begin position="91"/>
        <end position="113"/>
    </location>
</feature>
<dbReference type="AlphaFoldDB" id="B6ARW9"/>
<dbReference type="InterPro" id="IPR003362">
    <property type="entry name" value="Bact_transf"/>
</dbReference>
<feature type="domain" description="Bacterial sugar transferase" evidence="10">
    <location>
        <begin position="304"/>
        <end position="495"/>
    </location>
</feature>
<evidence type="ECO:0000313" key="11">
    <source>
        <dbReference type="EMBL" id="EDZ38215.1"/>
    </source>
</evidence>
<accession>B6ARW9</accession>
<evidence type="ECO:0000256" key="5">
    <source>
        <dbReference type="ARBA" id="ARBA00022679"/>
    </source>
</evidence>
<evidence type="ECO:0000256" key="7">
    <source>
        <dbReference type="ARBA" id="ARBA00022989"/>
    </source>
</evidence>
<gene>
    <name evidence="11" type="ORF">CGL2_11284036</name>
</gene>
<keyword evidence="6 9" id="KW-0812">Transmembrane</keyword>
<evidence type="ECO:0000256" key="1">
    <source>
        <dbReference type="ARBA" id="ARBA00004141"/>
    </source>
</evidence>
<evidence type="ECO:0000256" key="9">
    <source>
        <dbReference type="SAM" id="Phobius"/>
    </source>
</evidence>
<reference evidence="11" key="2">
    <citation type="journal article" date="2008" name="PLoS Biol.">
        <title>Population genomic analysis of strain variation in Leptospirillum group II bacteria involved in acid mine drainage formation.</title>
        <authorList>
            <person name="Simmons S.L."/>
            <person name="Dibartolo G."/>
            <person name="Denef V.J."/>
            <person name="Goltsman D.S."/>
            <person name="Thelen M.P."/>
            <person name="Banfield J.F."/>
        </authorList>
    </citation>
    <scope>NUCLEOTIDE SEQUENCE [LARGE SCALE GENOMIC DNA]</scope>
</reference>
<feature type="transmembrane region" description="Helical" evidence="9">
    <location>
        <begin position="119"/>
        <end position="138"/>
    </location>
</feature>
<evidence type="ECO:0000256" key="3">
    <source>
        <dbReference type="ARBA" id="ARBA00006464"/>
    </source>
</evidence>
<feature type="transmembrane region" description="Helical" evidence="9">
    <location>
        <begin position="309"/>
        <end position="332"/>
    </location>
</feature>
<feature type="transmembrane region" description="Helical" evidence="9">
    <location>
        <begin position="58"/>
        <end position="79"/>
    </location>
</feature>
<name>B6ARW9_9BACT</name>
<keyword evidence="8 9" id="KW-0472">Membrane</keyword>
<keyword evidence="5 11" id="KW-0808">Transferase</keyword>
<reference evidence="11" key="1">
    <citation type="journal article" date="2004" name="Nature">
        <title>Community structure and metabolism through reconstruction of microbial genomes from the environment.</title>
        <authorList>
            <person name="Tyson G.W."/>
            <person name="Chapman J."/>
            <person name="Hugenholtz P."/>
            <person name="Allen E.E."/>
            <person name="Ram R.J."/>
            <person name="Richardson P.M."/>
            <person name="Solovyev V.V."/>
            <person name="Rubin E.M."/>
            <person name="Rokhsar D.S."/>
            <person name="Banfield J.F."/>
        </authorList>
    </citation>
    <scope>NUCLEOTIDE SEQUENCE [LARGE SCALE GENOMIC DNA]</scope>
</reference>
<dbReference type="Pfam" id="PF02397">
    <property type="entry name" value="Bac_transf"/>
    <property type="match status" value="1"/>
</dbReference>
<evidence type="ECO:0000259" key="10">
    <source>
        <dbReference type="Pfam" id="PF02397"/>
    </source>
</evidence>
<proteinExistence type="inferred from homology"/>